<evidence type="ECO:0000256" key="1">
    <source>
        <dbReference type="ARBA" id="ARBA00006100"/>
    </source>
</evidence>
<evidence type="ECO:0000256" key="2">
    <source>
        <dbReference type="RuleBase" id="RU364116"/>
    </source>
</evidence>
<evidence type="ECO:0000259" key="3">
    <source>
        <dbReference type="PROSITE" id="PS51918"/>
    </source>
</evidence>
<comment type="function">
    <text evidence="2">Probably acts as a heme chaperone, transferring heme to an unknown acceptor. Binds one molecule of heme per monomer, possibly covalently. Binds 1 [4Fe-4S] cluster. The cluster is coordinated with 3 cysteines and an exchangeable S-adenosyl-L-methionine.</text>
</comment>
<dbReference type="STRING" id="980251.GCA_001642875_01710"/>
<dbReference type="InterPro" id="IPR007197">
    <property type="entry name" value="rSAM"/>
</dbReference>
<dbReference type="SFLD" id="SFLDS00029">
    <property type="entry name" value="Radical_SAM"/>
    <property type="match status" value="2"/>
</dbReference>
<dbReference type="KEGG" id="mff:MFFC18_12300"/>
<keyword evidence="2" id="KW-0349">Heme</keyword>
<dbReference type="NCBIfam" id="TIGR00539">
    <property type="entry name" value="hemN_rel"/>
    <property type="match status" value="1"/>
</dbReference>
<keyword evidence="2" id="KW-0949">S-adenosyl-L-methionine</keyword>
<dbReference type="InterPro" id="IPR023404">
    <property type="entry name" value="rSAM_horseshoe"/>
</dbReference>
<feature type="domain" description="Radical SAM core" evidence="3">
    <location>
        <begin position="10"/>
        <end position="239"/>
    </location>
</feature>
<name>A0A5B9P518_9BACT</name>
<dbReference type="RefSeq" id="WP_075081637.1">
    <property type="nucleotide sequence ID" value="NZ_CP042912.1"/>
</dbReference>
<dbReference type="Pfam" id="PF06969">
    <property type="entry name" value="HemN_C"/>
    <property type="match status" value="1"/>
</dbReference>
<dbReference type="GO" id="GO:0046872">
    <property type="term" value="F:metal ion binding"/>
    <property type="evidence" value="ECO:0007669"/>
    <property type="project" value="UniProtKB-UniRule"/>
</dbReference>
<dbReference type="InterPro" id="IPR010723">
    <property type="entry name" value="HemN_C"/>
</dbReference>
<evidence type="ECO:0000313" key="5">
    <source>
        <dbReference type="Proteomes" id="UP000322214"/>
    </source>
</evidence>
<proteinExistence type="inferred from homology"/>
<dbReference type="SUPFAM" id="SSF102114">
    <property type="entry name" value="Radical SAM enzymes"/>
    <property type="match status" value="1"/>
</dbReference>
<dbReference type="CDD" id="cd01335">
    <property type="entry name" value="Radical_SAM"/>
    <property type="match status" value="1"/>
</dbReference>
<keyword evidence="2" id="KW-0411">Iron-sulfur</keyword>
<dbReference type="SFLD" id="SFLDF00288">
    <property type="entry name" value="HemN-like__clustered_with_nucl"/>
    <property type="match status" value="1"/>
</dbReference>
<dbReference type="GO" id="GO:0051539">
    <property type="term" value="F:4 iron, 4 sulfur cluster binding"/>
    <property type="evidence" value="ECO:0007669"/>
    <property type="project" value="UniProtKB-UniRule"/>
</dbReference>
<dbReference type="EMBL" id="CP042912">
    <property type="protein sequence ID" value="QEG21374.1"/>
    <property type="molecule type" value="Genomic_DNA"/>
</dbReference>
<keyword evidence="2" id="KW-0963">Cytoplasm</keyword>
<dbReference type="InterPro" id="IPR006638">
    <property type="entry name" value="Elp3/MiaA/NifB-like_rSAM"/>
</dbReference>
<dbReference type="InterPro" id="IPR034505">
    <property type="entry name" value="Coproporphyrinogen-III_oxidase"/>
</dbReference>
<dbReference type="InterPro" id="IPR058240">
    <property type="entry name" value="rSAM_sf"/>
</dbReference>
<comment type="subcellular location">
    <subcellularLocation>
        <location evidence="2">Cytoplasm</location>
    </subcellularLocation>
</comment>
<reference evidence="4 5" key="1">
    <citation type="submission" date="2019-08" db="EMBL/GenBank/DDBJ databases">
        <title>Deep-cultivation of Planctomycetes and their phenomic and genomic characterization uncovers novel biology.</title>
        <authorList>
            <person name="Wiegand S."/>
            <person name="Jogler M."/>
            <person name="Boedeker C."/>
            <person name="Pinto D."/>
            <person name="Vollmers J."/>
            <person name="Rivas-Marin E."/>
            <person name="Kohn T."/>
            <person name="Peeters S.H."/>
            <person name="Heuer A."/>
            <person name="Rast P."/>
            <person name="Oberbeckmann S."/>
            <person name="Bunk B."/>
            <person name="Jeske O."/>
            <person name="Meyerdierks A."/>
            <person name="Storesund J.E."/>
            <person name="Kallscheuer N."/>
            <person name="Luecker S."/>
            <person name="Lage O.M."/>
            <person name="Pohl T."/>
            <person name="Merkel B.J."/>
            <person name="Hornburger P."/>
            <person name="Mueller R.-W."/>
            <person name="Bruemmer F."/>
            <person name="Labrenz M."/>
            <person name="Spormann A.M."/>
            <person name="Op den Camp H."/>
            <person name="Overmann J."/>
            <person name="Amann R."/>
            <person name="Jetten M.S.M."/>
            <person name="Mascher T."/>
            <person name="Medema M.H."/>
            <person name="Devos D.P."/>
            <person name="Kaster A.-K."/>
            <person name="Ovreas L."/>
            <person name="Rohde M."/>
            <person name="Galperin M.Y."/>
            <person name="Jogler C."/>
        </authorList>
    </citation>
    <scope>NUCLEOTIDE SEQUENCE [LARGE SCALE GENOMIC DNA]</scope>
    <source>
        <strain evidence="4 5">FC18</strain>
    </source>
</reference>
<dbReference type="PROSITE" id="PS51918">
    <property type="entry name" value="RADICAL_SAM"/>
    <property type="match status" value="1"/>
</dbReference>
<evidence type="ECO:0000313" key="4">
    <source>
        <dbReference type="EMBL" id="QEG21374.1"/>
    </source>
</evidence>
<organism evidence="4 5">
    <name type="scientific">Mariniblastus fucicola</name>
    <dbReference type="NCBI Taxonomy" id="980251"/>
    <lineage>
        <taxon>Bacteria</taxon>
        <taxon>Pseudomonadati</taxon>
        <taxon>Planctomycetota</taxon>
        <taxon>Planctomycetia</taxon>
        <taxon>Pirellulales</taxon>
        <taxon>Pirellulaceae</taxon>
        <taxon>Mariniblastus</taxon>
    </lineage>
</organism>
<protein>
    <recommendedName>
        <fullName evidence="2">Heme chaperone HemW</fullName>
    </recommendedName>
</protein>
<keyword evidence="2" id="KW-0479">Metal-binding</keyword>
<keyword evidence="5" id="KW-1185">Reference proteome</keyword>
<keyword evidence="2" id="KW-0408">Iron</keyword>
<dbReference type="PANTHER" id="PTHR13932">
    <property type="entry name" value="COPROPORPHYRINIGEN III OXIDASE"/>
    <property type="match status" value="1"/>
</dbReference>
<dbReference type="OrthoDB" id="9808022at2"/>
<dbReference type="SFLD" id="SFLDG01082">
    <property type="entry name" value="B12-binding_domain_containing"/>
    <property type="match status" value="1"/>
</dbReference>
<dbReference type="InterPro" id="IPR004559">
    <property type="entry name" value="HemW-like"/>
</dbReference>
<dbReference type="SFLD" id="SFLDF00562">
    <property type="entry name" value="HemN-like__clustered_with_heat"/>
    <property type="match status" value="1"/>
</dbReference>
<accession>A0A5B9P518</accession>
<dbReference type="Pfam" id="PF04055">
    <property type="entry name" value="Radical_SAM"/>
    <property type="match status" value="1"/>
</dbReference>
<dbReference type="GO" id="GO:0006779">
    <property type="term" value="P:porphyrin-containing compound biosynthetic process"/>
    <property type="evidence" value="ECO:0007669"/>
    <property type="project" value="InterPro"/>
</dbReference>
<dbReference type="GO" id="GO:0004109">
    <property type="term" value="F:coproporphyrinogen oxidase activity"/>
    <property type="evidence" value="ECO:0007669"/>
    <property type="project" value="InterPro"/>
</dbReference>
<dbReference type="SFLD" id="SFLDG01065">
    <property type="entry name" value="anaerobic_coproporphyrinogen-I"/>
    <property type="match status" value="2"/>
</dbReference>
<gene>
    <name evidence="4" type="ORF">MFFC18_12300</name>
</gene>
<dbReference type="PANTHER" id="PTHR13932:SF5">
    <property type="entry name" value="RADICAL S-ADENOSYL METHIONINE DOMAIN-CONTAINING PROTEIN 1, MITOCHONDRIAL"/>
    <property type="match status" value="1"/>
</dbReference>
<dbReference type="Gene3D" id="3.80.30.20">
    <property type="entry name" value="tm_1862 like domain"/>
    <property type="match status" value="1"/>
</dbReference>
<dbReference type="Proteomes" id="UP000322214">
    <property type="component" value="Chromosome"/>
</dbReference>
<keyword evidence="4" id="KW-0560">Oxidoreductase</keyword>
<keyword evidence="2" id="KW-0143">Chaperone</keyword>
<dbReference type="GO" id="GO:0005737">
    <property type="term" value="C:cytoplasm"/>
    <property type="evidence" value="ECO:0007669"/>
    <property type="project" value="UniProtKB-SubCell"/>
</dbReference>
<dbReference type="AlphaFoldDB" id="A0A5B9P518"/>
<dbReference type="SMART" id="SM00729">
    <property type="entry name" value="Elp3"/>
    <property type="match status" value="1"/>
</dbReference>
<keyword evidence="2" id="KW-0004">4Fe-4S</keyword>
<sequence length="385" mass="42719">MSQPSSPYFPADAAPRSVYVHVPFCRHRCGYCNFALVAGRDHLIDPFLDALESEIESISGTFEIDTLFFGGGTPSHLSASQLARLGEILFAKFRLSEKAEVSAECNPSDITDQMLVSLQAIGVNRISLGVQSFDSAKLKVLQRDHDADIARRAFELAMERTGNVSMDLIFAAPDETQSQWEEDLETALSLDPVHLSTYELTWEKGTTFWNRKTKGELDGSSEDLRVEMYQAAIDRIGQAGLEQYEVSSFAKPGKRCQHNLQYWLCNPWFAFGPSAASFVGGVRNTNHRSPMTWMKRVTDRQSPVQESEPLSDRDRAIERLIFGLRMVDGIAVNYFEDAIGSSLESLSGDVIAGQISRGLVQRTATHLRLTPAGRMVADSVAVELL</sequence>
<comment type="similarity">
    <text evidence="1">Belongs to the anaerobic coproporphyrinogen-III oxidase family. HemW subfamily.</text>
</comment>